<name>A0A9P1GQ40_9DINO</name>
<feature type="signal peptide" evidence="3">
    <location>
        <begin position="1"/>
        <end position="19"/>
    </location>
</feature>
<dbReference type="Proteomes" id="UP001152797">
    <property type="component" value="Unassembled WGS sequence"/>
</dbReference>
<keyword evidence="3" id="KW-0732">Signal</keyword>
<feature type="transmembrane region" description="Helical" evidence="2">
    <location>
        <begin position="475"/>
        <end position="495"/>
    </location>
</feature>
<feature type="chain" id="PRO_5043273030" evidence="3">
    <location>
        <begin position="20"/>
        <end position="1047"/>
    </location>
</feature>
<feature type="transmembrane region" description="Helical" evidence="2">
    <location>
        <begin position="450"/>
        <end position="469"/>
    </location>
</feature>
<sequence length="1047" mass="115782">MWALGWPIAVSMFCRFAMFSMDSACVGHLTSRPLMATELHEGGGVGSDVSEPAVTYPVPTLLSGYEMPNAYPTTLAITSLESLQNGTEIYTSRQYLAASSLSDMVTNFLTTPLLAMCFGLNPLIAQSYGSGNFHMVGTWLKLALFCVTLGTIPFITGFFFVDQILGAFHFKPEVCFLAGVYARYNAIWVIPNSWYVSMRVYFQAQGKARPAMYFGLIFLVVNALFLWLLVFGGPQGTLFRVGGLGFIGAALSISASRIAQSFFYWVYMFLLKKEHHKTWPGMSCDFLQRKYVKPYFNQVLPQVATMILQFLISQSTTLLVGTLGVLQVAASTAATSATVPITICLLITFSSLTAIRVGMKLGQGHSQDACRTAWLCLLCQAALTAVFGAIVLPLRKELMAFMTNDPVVQQLASELLIPIVLNFLFAGVVSSANGGILASQGRTSLSAKMVMFFELPFLLGSISVLVLVFRADVHIVYWVQALVTLIECFVILIIVKQSDWPKYAEEARARNRPATEPAEAQVETHYREMDSSFSPQMLIHLRRPTLVSLEAPAGGLSILTWNLAAINNNPFEYWISHSDAAYAKLMDQVEAFIDDPQDRDVPVVDVFTPELFAELIQQMKALEWQGLDSVEEMWKSIQQRKIVSGLLKDKDLGAKRLMSMPDRFTNTINLASGAMAFRPTVINHCSSKLSSVAEWWPQWRRFMFEEELELKTGKNGDTKRIRPCQMLSTIKKAKYPAISEVEEAVSIPLQCLCLALFDAVLVHMLQVLSPDGHWQDIKASICEATFRKKNRLTFRILQSYSEATVICLQEASAAFLFSLRNSTLTRTHHVIAPSKIDEQRDQNSAILLRRDAFPTGSEEELTDSVISCLEGVALEAGDLIAIRASHAPSGRSFLIVSFHGDTNGQATAPLMRALRKVAKGEMLVGMDANTYLQGNSTFYGVQDFLEVCKGLGLRSCFEGDMAKCLTTCNARTFLQPQLNKACKSTAKLEKGDVNPKDHIVFGLSCFEPIQVMKDNTGKGEYIEGMCFPSLSFPSDHGLVSAVLKPCA</sequence>
<keyword evidence="2" id="KW-0472">Membrane</keyword>
<proteinExistence type="inferred from homology"/>
<dbReference type="EMBL" id="CAMXCT030006722">
    <property type="protein sequence ID" value="CAL4806257.1"/>
    <property type="molecule type" value="Genomic_DNA"/>
</dbReference>
<reference evidence="5" key="2">
    <citation type="submission" date="2024-04" db="EMBL/GenBank/DDBJ databases">
        <authorList>
            <person name="Chen Y."/>
            <person name="Shah S."/>
            <person name="Dougan E. K."/>
            <person name="Thang M."/>
            <person name="Chan C."/>
        </authorList>
    </citation>
    <scope>NUCLEOTIDE SEQUENCE [LARGE SCALE GENOMIC DNA]</scope>
</reference>
<dbReference type="GO" id="GO:0016020">
    <property type="term" value="C:membrane"/>
    <property type="evidence" value="ECO:0007669"/>
    <property type="project" value="InterPro"/>
</dbReference>
<evidence type="ECO:0000313" key="6">
    <source>
        <dbReference type="EMBL" id="CAL4806257.1"/>
    </source>
</evidence>
<reference evidence="4" key="1">
    <citation type="submission" date="2022-10" db="EMBL/GenBank/DDBJ databases">
        <authorList>
            <person name="Chen Y."/>
            <person name="Dougan E. K."/>
            <person name="Chan C."/>
            <person name="Rhodes N."/>
            <person name="Thang M."/>
        </authorList>
    </citation>
    <scope>NUCLEOTIDE SEQUENCE</scope>
</reference>
<dbReference type="InterPro" id="IPR036691">
    <property type="entry name" value="Endo/exonu/phosph_ase_sf"/>
</dbReference>
<comment type="similarity">
    <text evidence="1">Belongs to the multi antimicrobial extrusion (MATE) (TC 2.A.66.1) family.</text>
</comment>
<dbReference type="SUPFAM" id="SSF56219">
    <property type="entry name" value="DNase I-like"/>
    <property type="match status" value="1"/>
</dbReference>
<keyword evidence="7" id="KW-1185">Reference proteome</keyword>
<keyword evidence="2" id="KW-1133">Transmembrane helix</keyword>
<evidence type="ECO:0000313" key="7">
    <source>
        <dbReference type="Proteomes" id="UP001152797"/>
    </source>
</evidence>
<feature type="transmembrane region" description="Helical" evidence="2">
    <location>
        <begin position="244"/>
        <end position="267"/>
    </location>
</feature>
<feature type="transmembrane region" description="Helical" evidence="2">
    <location>
        <begin position="415"/>
        <end position="438"/>
    </location>
</feature>
<evidence type="ECO:0000256" key="1">
    <source>
        <dbReference type="ARBA" id="ARBA00010199"/>
    </source>
</evidence>
<feature type="transmembrane region" description="Helical" evidence="2">
    <location>
        <begin position="373"/>
        <end position="395"/>
    </location>
</feature>
<feature type="transmembrane region" description="Helical" evidence="2">
    <location>
        <begin position="299"/>
        <end position="326"/>
    </location>
</feature>
<evidence type="ECO:0000256" key="2">
    <source>
        <dbReference type="SAM" id="Phobius"/>
    </source>
</evidence>
<dbReference type="PANTHER" id="PTHR11206">
    <property type="entry name" value="MULTIDRUG RESISTANCE PROTEIN"/>
    <property type="match status" value="1"/>
</dbReference>
<dbReference type="EMBL" id="CAMXCT020006722">
    <property type="protein sequence ID" value="CAL1172320.1"/>
    <property type="molecule type" value="Genomic_DNA"/>
</dbReference>
<feature type="transmembrane region" description="Helical" evidence="2">
    <location>
        <begin position="332"/>
        <end position="352"/>
    </location>
</feature>
<feature type="transmembrane region" description="Helical" evidence="2">
    <location>
        <begin position="142"/>
        <end position="161"/>
    </location>
</feature>
<dbReference type="GO" id="GO:0042910">
    <property type="term" value="F:xenobiotic transmembrane transporter activity"/>
    <property type="evidence" value="ECO:0007669"/>
    <property type="project" value="InterPro"/>
</dbReference>
<dbReference type="GO" id="GO:0015297">
    <property type="term" value="F:antiporter activity"/>
    <property type="evidence" value="ECO:0007669"/>
    <property type="project" value="InterPro"/>
</dbReference>
<dbReference type="Pfam" id="PF01554">
    <property type="entry name" value="MatE"/>
    <property type="match status" value="2"/>
</dbReference>
<accession>A0A9P1GQ40</accession>
<evidence type="ECO:0000313" key="4">
    <source>
        <dbReference type="EMBL" id="CAI4018945.1"/>
    </source>
</evidence>
<evidence type="ECO:0000313" key="5">
    <source>
        <dbReference type="EMBL" id="CAL1172320.1"/>
    </source>
</evidence>
<evidence type="ECO:0000256" key="3">
    <source>
        <dbReference type="SAM" id="SignalP"/>
    </source>
</evidence>
<dbReference type="OrthoDB" id="2126698at2759"/>
<keyword evidence="2" id="KW-0812">Transmembrane</keyword>
<dbReference type="AlphaFoldDB" id="A0A9P1GQ40"/>
<dbReference type="EMBL" id="CAMXCT010006722">
    <property type="protein sequence ID" value="CAI4018945.1"/>
    <property type="molecule type" value="Genomic_DNA"/>
</dbReference>
<feature type="transmembrane region" description="Helical" evidence="2">
    <location>
        <begin position="213"/>
        <end position="232"/>
    </location>
</feature>
<dbReference type="InterPro" id="IPR002528">
    <property type="entry name" value="MATE_fam"/>
</dbReference>
<organism evidence="4">
    <name type="scientific">Cladocopium goreaui</name>
    <dbReference type="NCBI Taxonomy" id="2562237"/>
    <lineage>
        <taxon>Eukaryota</taxon>
        <taxon>Sar</taxon>
        <taxon>Alveolata</taxon>
        <taxon>Dinophyceae</taxon>
        <taxon>Suessiales</taxon>
        <taxon>Symbiodiniaceae</taxon>
        <taxon>Cladocopium</taxon>
    </lineage>
</organism>
<comment type="caution">
    <text evidence="4">The sequence shown here is derived from an EMBL/GenBank/DDBJ whole genome shotgun (WGS) entry which is preliminary data.</text>
</comment>
<protein>
    <submittedName>
        <fullName evidence="6">Multidrug and toxin extrusion protein 1 (MATE-1) (Solute carrier family 47 member 1)</fullName>
    </submittedName>
</protein>
<gene>
    <name evidence="4" type="ORF">C1SCF055_LOCUS43474</name>
</gene>
<feature type="transmembrane region" description="Helical" evidence="2">
    <location>
        <begin position="181"/>
        <end position="201"/>
    </location>
</feature>